<keyword evidence="4 18" id="KW-0812">Transmembrane</keyword>
<dbReference type="FunFam" id="3.40.190.10:FF:000669">
    <property type="entry name" value="Uncharacterized protein"/>
    <property type="match status" value="1"/>
</dbReference>
<evidence type="ECO:0000256" key="5">
    <source>
        <dbReference type="ARBA" id="ARBA00022989"/>
    </source>
</evidence>
<feature type="signal peptide" evidence="19">
    <location>
        <begin position="1"/>
        <end position="18"/>
    </location>
</feature>
<dbReference type="InterPro" id="IPR028082">
    <property type="entry name" value="Peripla_BP_I"/>
</dbReference>
<evidence type="ECO:0000313" key="23">
    <source>
        <dbReference type="RefSeq" id="XP_035671319.1"/>
    </source>
</evidence>
<dbReference type="Gene3D" id="3.40.50.2300">
    <property type="match status" value="2"/>
</dbReference>
<keyword evidence="11" id="KW-0628">Postsynaptic cell membrane</keyword>
<dbReference type="SMART" id="SM00918">
    <property type="entry name" value="Lig_chan-Glu_bd"/>
    <property type="match status" value="1"/>
</dbReference>
<keyword evidence="19" id="KW-0732">Signal</keyword>
<dbReference type="Pfam" id="PF00060">
    <property type="entry name" value="Lig_chan"/>
    <property type="match status" value="1"/>
</dbReference>
<dbReference type="KEGG" id="bfo:118412528"/>
<dbReference type="InterPro" id="IPR001828">
    <property type="entry name" value="ANF_lig-bd_rcpt"/>
</dbReference>
<evidence type="ECO:0000256" key="14">
    <source>
        <dbReference type="ARBA" id="ARBA00034100"/>
    </source>
</evidence>
<dbReference type="Proteomes" id="UP000001554">
    <property type="component" value="Chromosome 3"/>
</dbReference>
<dbReference type="GO" id="GO:0050804">
    <property type="term" value="P:modulation of chemical synaptic transmission"/>
    <property type="evidence" value="ECO:0000318"/>
    <property type="project" value="GO_Central"/>
</dbReference>
<evidence type="ECO:0000256" key="1">
    <source>
        <dbReference type="ARBA" id="ARBA00004651"/>
    </source>
</evidence>
<dbReference type="GO" id="GO:0015277">
    <property type="term" value="F:kainate selective glutamate receptor activity"/>
    <property type="evidence" value="ECO:0000318"/>
    <property type="project" value="GO_Central"/>
</dbReference>
<dbReference type="InterPro" id="IPR001320">
    <property type="entry name" value="Iontro_rcpt_C"/>
</dbReference>
<feature type="binding site" evidence="15">
    <location>
        <position position="726"/>
    </location>
    <ligand>
        <name>L-glutamate</name>
        <dbReference type="ChEBI" id="CHEBI:29985"/>
    </ligand>
</feature>
<keyword evidence="13" id="KW-0407">Ion channel</keyword>
<dbReference type="SUPFAM" id="SSF53822">
    <property type="entry name" value="Periplasmic binding protein-like I"/>
    <property type="match status" value="1"/>
</dbReference>
<dbReference type="GO" id="GO:0032983">
    <property type="term" value="C:kainate selective glutamate receptor complex"/>
    <property type="evidence" value="ECO:0000318"/>
    <property type="project" value="GO_Central"/>
</dbReference>
<feature type="transmembrane region" description="Helical" evidence="18">
    <location>
        <begin position="819"/>
        <end position="843"/>
    </location>
</feature>
<evidence type="ECO:0000256" key="13">
    <source>
        <dbReference type="ARBA" id="ARBA00023303"/>
    </source>
</evidence>
<dbReference type="InterPro" id="IPR019594">
    <property type="entry name" value="Glu/Gly-bd"/>
</dbReference>
<keyword evidence="5 18" id="KW-1133">Transmembrane helix</keyword>
<evidence type="ECO:0000256" key="10">
    <source>
        <dbReference type="ARBA" id="ARBA00023180"/>
    </source>
</evidence>
<dbReference type="PRINTS" id="PR00177">
    <property type="entry name" value="NMDARECEPTOR"/>
</dbReference>
<dbReference type="RefSeq" id="XP_035671319.1">
    <property type="nucleotide sequence ID" value="XM_035815426.1"/>
</dbReference>
<dbReference type="Gene3D" id="1.10.287.70">
    <property type="match status" value="1"/>
</dbReference>
<evidence type="ECO:0000256" key="12">
    <source>
        <dbReference type="ARBA" id="ARBA00023286"/>
    </source>
</evidence>
<feature type="domain" description="Ionotropic glutamate receptor L-glutamate and glycine-binding" evidence="21">
    <location>
        <begin position="443"/>
        <end position="503"/>
    </location>
</feature>
<evidence type="ECO:0000256" key="19">
    <source>
        <dbReference type="SAM" id="SignalP"/>
    </source>
</evidence>
<evidence type="ECO:0000256" key="16">
    <source>
        <dbReference type="PIRSR" id="PIRSR601508-2"/>
    </source>
</evidence>
<evidence type="ECO:0000256" key="4">
    <source>
        <dbReference type="ARBA" id="ARBA00022692"/>
    </source>
</evidence>
<reference evidence="22" key="1">
    <citation type="journal article" date="2020" name="Nat. Ecol. Evol.">
        <title>Deeply conserved synteny resolves early events in vertebrate evolution.</title>
        <authorList>
            <person name="Simakov O."/>
            <person name="Marletaz F."/>
            <person name="Yue J.X."/>
            <person name="O'Connell B."/>
            <person name="Jenkins J."/>
            <person name="Brandt A."/>
            <person name="Calef R."/>
            <person name="Tung C.H."/>
            <person name="Huang T.K."/>
            <person name="Schmutz J."/>
            <person name="Satoh N."/>
            <person name="Yu J.K."/>
            <person name="Putnam N.H."/>
            <person name="Green R.E."/>
            <person name="Rokhsar D.S."/>
        </authorList>
    </citation>
    <scope>NUCLEOTIDE SEQUENCE [LARGE SCALE GENOMIC DNA]</scope>
    <source>
        <strain evidence="22">S238N-H82</strain>
    </source>
</reference>
<evidence type="ECO:0000256" key="18">
    <source>
        <dbReference type="SAM" id="Phobius"/>
    </source>
</evidence>
<dbReference type="SMART" id="SM00079">
    <property type="entry name" value="PBPe"/>
    <property type="match status" value="1"/>
</dbReference>
<evidence type="ECO:0000259" key="20">
    <source>
        <dbReference type="SMART" id="SM00079"/>
    </source>
</evidence>
<name>A0A9J7KVK3_BRAFL</name>
<feature type="chain" id="PRO_5039901304" evidence="19">
    <location>
        <begin position="19"/>
        <end position="973"/>
    </location>
</feature>
<comment type="subcellular location">
    <subcellularLocation>
        <location evidence="1">Cell membrane</location>
        <topology evidence="1">Multi-pass membrane protein</topology>
    </subcellularLocation>
    <subcellularLocation>
        <location evidence="14">Postsynaptic cell membrane</location>
    </subcellularLocation>
</comment>
<dbReference type="GO" id="GO:0098839">
    <property type="term" value="C:postsynaptic density membrane"/>
    <property type="evidence" value="ECO:0000318"/>
    <property type="project" value="GO_Central"/>
</dbReference>
<keyword evidence="3" id="KW-1003">Cell membrane</keyword>
<reference evidence="23" key="2">
    <citation type="submission" date="2025-08" db="UniProtKB">
        <authorList>
            <consortium name="RefSeq"/>
        </authorList>
    </citation>
    <scope>IDENTIFICATION</scope>
    <source>
        <strain evidence="23">S238N-H82</strain>
        <tissue evidence="23">Testes</tissue>
    </source>
</reference>
<evidence type="ECO:0000313" key="22">
    <source>
        <dbReference type="Proteomes" id="UP000001554"/>
    </source>
</evidence>
<evidence type="ECO:0000256" key="11">
    <source>
        <dbReference type="ARBA" id="ARBA00023257"/>
    </source>
</evidence>
<evidence type="ECO:0000256" key="17">
    <source>
        <dbReference type="PIRSR" id="PIRSR601508-3"/>
    </source>
</evidence>
<dbReference type="OrthoDB" id="5984008at2759"/>
<feature type="binding site" evidence="15">
    <location>
        <position position="519"/>
    </location>
    <ligand>
        <name>L-glutamate</name>
        <dbReference type="ChEBI" id="CHEBI:29985"/>
    </ligand>
</feature>
<dbReference type="OMA" id="IEAITEC"/>
<dbReference type="Pfam" id="PF10613">
    <property type="entry name" value="Lig_chan-Glu_bd"/>
    <property type="match status" value="1"/>
</dbReference>
<keyword evidence="6" id="KW-0770">Synapse</keyword>
<dbReference type="GO" id="GO:0005886">
    <property type="term" value="C:plasma membrane"/>
    <property type="evidence" value="ECO:0000318"/>
    <property type="project" value="GO_Central"/>
</dbReference>
<evidence type="ECO:0000259" key="21">
    <source>
        <dbReference type="SMART" id="SM00918"/>
    </source>
</evidence>
<dbReference type="InterPro" id="IPR001508">
    <property type="entry name" value="Iono_Glu_rcpt_met"/>
</dbReference>
<evidence type="ECO:0000256" key="8">
    <source>
        <dbReference type="ARBA" id="ARBA00023136"/>
    </source>
</evidence>
<feature type="domain" description="Ionotropic glutamate receptor C-terminal" evidence="20">
    <location>
        <begin position="433"/>
        <end position="791"/>
    </location>
</feature>
<dbReference type="Pfam" id="PF01094">
    <property type="entry name" value="ANF_receptor"/>
    <property type="match status" value="1"/>
</dbReference>
<dbReference type="FunFam" id="3.40.190.10:FF:000565">
    <property type="entry name" value="GH25591p"/>
    <property type="match status" value="1"/>
</dbReference>
<keyword evidence="12" id="KW-1071">Ligand-gated ion channel</keyword>
<evidence type="ECO:0000256" key="7">
    <source>
        <dbReference type="ARBA" id="ARBA00023065"/>
    </source>
</evidence>
<dbReference type="AlphaFoldDB" id="A0A9J7KVK3"/>
<dbReference type="GO" id="GO:0035249">
    <property type="term" value="P:synaptic transmission, glutamatergic"/>
    <property type="evidence" value="ECO:0000318"/>
    <property type="project" value="GO_Central"/>
</dbReference>
<evidence type="ECO:0000256" key="9">
    <source>
        <dbReference type="ARBA" id="ARBA00023170"/>
    </source>
</evidence>
<keyword evidence="22" id="KW-1185">Reference proteome</keyword>
<proteinExistence type="predicted"/>
<feature type="transmembrane region" description="Helical" evidence="18">
    <location>
        <begin position="628"/>
        <end position="650"/>
    </location>
</feature>
<gene>
    <name evidence="23" type="primary">LOC118412528</name>
</gene>
<sequence length="973" mass="108605">MTALVLLATFLCWTTVGSDHTVDVPIGAIFDKARSAEEEEAFGYAITRINEDKRILPQARLIPRMEEVDNGDGLLLVEKGCSLMAQGVAAILSSTSCSSNLMLQSVCDVMHVPHIFVSRDTCDVTPDTKYTLSMNPAAFEIDKALSDIIRQQRWRTMVVLYDDEHAFSRAETLLLLTRGRVPEIVLLRLPSLSNGSDTKVTLPRLNGDSGTDGRHLLEHAVVLCTVENTISVISEANKMGIFTPEHHWIVSNEEVSDFQIKALNISKGRLTVARRQIPDTDYMENFLKHWNSLPRNVTTSTAASIYDVKMTALYMHDAVLHLAQAVYALFKNRQWIGPNKLRCSLDVSLPWSGGTLLMDEFKKQSGTGGVLGSSIFEQVNYHSTVLSTLKSLQSELAEKITDNPWDIWWEEENLSEETFFEDMKTKSGIKGRTFRVVTIQEQPFVFRKNLSDGVTYSGFCIDLLKDLSAMLEFDYFLYEVHDGKYGSLRDDGSWDGITRDIMQEDADLVLGAFGVTTDREQVLDFTRLFMEGSIGILIRKQPRKSDWLTILKPFHLKMWLCIIGGFAVVSIVLFHLQHAGTTRKEQDDQDDNSDPSLSDTVWYLYSSSVRQGAGVSLQRMSARILTGVWWLFALIVISSYTANLAAYLTVTRLQAPITSIEELLSHGSFSFGAVRHSAVVEFLSTSSVPSHQNMWSMLTASNSSLVTDIQEGIRRVKQDSFALIADLPIVQYAADRDPTCQLSVIDVTKYRSGYGIALGNGSAFTEVFSMAILRLQDSGRLDELRQQWWPSERGKCPVVTSLPDDDTSGFSTTLTLENFAVVFCVLIFGIVLACVVSLCDLLCRRSCRRTSEKSKCQELNGDVQMGKFDTTTDSPPDVSVHKQDNGEIHIIVSTTSQEQYPPAPPTPFPVTRTYCECCGEVTKNRDSPVKRKYCFCSSPPGLREGIWTTVGTNSRTVTDSENPTNVADFTTKL</sequence>
<feature type="disulfide bond" evidence="17">
    <location>
        <begin position="740"/>
        <end position="796"/>
    </location>
</feature>
<keyword evidence="7" id="KW-0406">Ion transport</keyword>
<feature type="site" description="Crucial to convey clamshell closure to channel opening" evidence="16">
    <location>
        <position position="657"/>
    </location>
</feature>
<dbReference type="InterPro" id="IPR015683">
    <property type="entry name" value="Ionotropic_Glu_rcpt"/>
</dbReference>
<dbReference type="GO" id="GO:1904315">
    <property type="term" value="F:transmitter-gated monoatomic ion channel activity involved in regulation of postsynaptic membrane potential"/>
    <property type="evidence" value="ECO:0000318"/>
    <property type="project" value="GO_Central"/>
</dbReference>
<evidence type="ECO:0000256" key="6">
    <source>
        <dbReference type="ARBA" id="ARBA00023018"/>
    </source>
</evidence>
<dbReference type="FunFam" id="1.10.287.70:FF:000506">
    <property type="entry name" value="Uncharacterized protein"/>
    <property type="match status" value="1"/>
</dbReference>
<keyword evidence="8 18" id="KW-0472">Membrane</keyword>
<evidence type="ECO:0000256" key="2">
    <source>
        <dbReference type="ARBA" id="ARBA00022448"/>
    </source>
</evidence>
<dbReference type="GeneID" id="118412528"/>
<dbReference type="Gene3D" id="3.40.190.10">
    <property type="entry name" value="Periplasmic binding protein-like II"/>
    <property type="match status" value="2"/>
</dbReference>
<evidence type="ECO:0000256" key="15">
    <source>
        <dbReference type="PIRSR" id="PIRSR601508-1"/>
    </source>
</evidence>
<keyword evidence="17" id="KW-1015">Disulfide bond</keyword>
<protein>
    <submittedName>
        <fullName evidence="23">Glutamate receptor ionotropic, delta-2-like</fullName>
    </submittedName>
</protein>
<keyword evidence="9" id="KW-0675">Receptor</keyword>
<dbReference type="PANTHER" id="PTHR18966">
    <property type="entry name" value="IONOTROPIC GLUTAMATE RECEPTOR"/>
    <property type="match status" value="1"/>
</dbReference>
<accession>A0A9J7KVK3</accession>
<dbReference type="GO" id="GO:0042734">
    <property type="term" value="C:presynaptic membrane"/>
    <property type="evidence" value="ECO:0000318"/>
    <property type="project" value="GO_Central"/>
</dbReference>
<keyword evidence="10" id="KW-0325">Glycoprotein</keyword>
<organism evidence="22 23">
    <name type="scientific">Branchiostoma floridae</name>
    <name type="common">Florida lancelet</name>
    <name type="synonym">Amphioxus</name>
    <dbReference type="NCBI Taxonomy" id="7739"/>
    <lineage>
        <taxon>Eukaryota</taxon>
        <taxon>Metazoa</taxon>
        <taxon>Chordata</taxon>
        <taxon>Cephalochordata</taxon>
        <taxon>Leptocardii</taxon>
        <taxon>Amphioxiformes</taxon>
        <taxon>Branchiostomatidae</taxon>
        <taxon>Branchiostoma</taxon>
    </lineage>
</organism>
<keyword evidence="2" id="KW-0813">Transport</keyword>
<dbReference type="SUPFAM" id="SSF53850">
    <property type="entry name" value="Periplasmic binding protein-like II"/>
    <property type="match status" value="1"/>
</dbReference>
<feature type="transmembrane region" description="Helical" evidence="18">
    <location>
        <begin position="556"/>
        <end position="576"/>
    </location>
</feature>
<evidence type="ECO:0000256" key="3">
    <source>
        <dbReference type="ARBA" id="ARBA00022475"/>
    </source>
</evidence>